<dbReference type="AlphaFoldDB" id="A0A1M5YMW6"/>
<feature type="transmembrane region" description="Helical" evidence="1">
    <location>
        <begin position="430"/>
        <end position="451"/>
    </location>
</feature>
<protein>
    <recommendedName>
        <fullName evidence="4">DUF1576 domain-containing protein</fullName>
    </recommendedName>
</protein>
<proteinExistence type="predicted"/>
<name>A0A1M5YMW6_9CLOT</name>
<feature type="transmembrane region" description="Helical" evidence="1">
    <location>
        <begin position="307"/>
        <end position="332"/>
    </location>
</feature>
<evidence type="ECO:0000256" key="1">
    <source>
        <dbReference type="SAM" id="Phobius"/>
    </source>
</evidence>
<feature type="transmembrane region" description="Helical" evidence="1">
    <location>
        <begin position="52"/>
        <end position="71"/>
    </location>
</feature>
<feature type="transmembrane region" description="Helical" evidence="1">
    <location>
        <begin position="92"/>
        <end position="118"/>
    </location>
</feature>
<evidence type="ECO:0000313" key="2">
    <source>
        <dbReference type="EMBL" id="SHI13336.1"/>
    </source>
</evidence>
<organism evidence="2 3">
    <name type="scientific">Clostridium collagenovorans DSM 3089</name>
    <dbReference type="NCBI Taxonomy" id="1121306"/>
    <lineage>
        <taxon>Bacteria</taxon>
        <taxon>Bacillati</taxon>
        <taxon>Bacillota</taxon>
        <taxon>Clostridia</taxon>
        <taxon>Eubacteriales</taxon>
        <taxon>Clostridiaceae</taxon>
        <taxon>Clostridium</taxon>
    </lineage>
</organism>
<feature type="transmembrane region" description="Helical" evidence="1">
    <location>
        <begin position="338"/>
        <end position="355"/>
    </location>
</feature>
<reference evidence="2 3" key="1">
    <citation type="submission" date="2016-11" db="EMBL/GenBank/DDBJ databases">
        <authorList>
            <person name="Jaros S."/>
            <person name="Januszkiewicz K."/>
            <person name="Wedrychowicz H."/>
        </authorList>
    </citation>
    <scope>NUCLEOTIDE SEQUENCE [LARGE SCALE GENOMIC DNA]</scope>
    <source>
        <strain evidence="2 3">DSM 3089</strain>
    </source>
</reference>
<gene>
    <name evidence="2" type="ORF">SAMN02745196_03102</name>
</gene>
<feature type="transmembrane region" description="Helical" evidence="1">
    <location>
        <begin position="12"/>
        <end position="32"/>
    </location>
</feature>
<accession>A0A1M5YMW6</accession>
<dbReference type="InterPro" id="IPR011470">
    <property type="entry name" value="DUF1576"/>
</dbReference>
<feature type="transmembrane region" description="Helical" evidence="1">
    <location>
        <begin position="266"/>
        <end position="286"/>
    </location>
</feature>
<evidence type="ECO:0000313" key="3">
    <source>
        <dbReference type="Proteomes" id="UP000184526"/>
    </source>
</evidence>
<feature type="transmembrane region" description="Helical" evidence="1">
    <location>
        <begin position="194"/>
        <end position="216"/>
    </location>
</feature>
<sequence>MIENLKILIFKFINLLLYLNNWIISIAFKIIIKGVVNCMQYNIKRKMYSTYYILMAYFLLFILLGFLIDTPTEIFTGLKNILFQSNILITDYIALGGIGAAFINAGTLSLLCLGLLVLVGIKPNGSTITVLFLIFGFGLFGKNLLNVWPIIIGVWLYSKYQDEPFLNYILIALFGTTLAPIFNEFLFTGIFHNASIGFIASIFTSVLIGFLLPPVASNCLKMHQGYTLYNIGFAAGLIGTLLMSLLRTFGIDFEPRLIWDTGDNLLFSIILYTMFISFIILGVIFDKDGFKKLKKIFAQPGRLISDFYILFGQGATFINMGILGILATSVVLLLGSSLNGPTMGGIFTIVGFGSFGKHIKNVVPIMLGASLCVFFNVWNIDSPGMILGILFSTSLAPIAGNFGFFWGMVAGFLHICIVANVGGLHGGLNLYNNGFAAGLVAVMLVPIITSLKNKFNSSADH</sequence>
<evidence type="ECO:0008006" key="4">
    <source>
        <dbReference type="Google" id="ProtNLM"/>
    </source>
</evidence>
<keyword evidence="1" id="KW-0472">Membrane</keyword>
<feature type="transmembrane region" description="Helical" evidence="1">
    <location>
        <begin position="165"/>
        <end position="182"/>
    </location>
</feature>
<dbReference type="EMBL" id="FQXP01000021">
    <property type="protein sequence ID" value="SHI13336.1"/>
    <property type="molecule type" value="Genomic_DNA"/>
</dbReference>
<dbReference type="Proteomes" id="UP000184526">
    <property type="component" value="Unassembled WGS sequence"/>
</dbReference>
<dbReference type="Pfam" id="PF07613">
    <property type="entry name" value="DUF1576"/>
    <property type="match status" value="2"/>
</dbReference>
<feature type="transmembrane region" description="Helical" evidence="1">
    <location>
        <begin position="130"/>
        <end position="158"/>
    </location>
</feature>
<keyword evidence="1" id="KW-1133">Transmembrane helix</keyword>
<feature type="transmembrane region" description="Helical" evidence="1">
    <location>
        <begin position="398"/>
        <end position="418"/>
    </location>
</feature>
<feature type="transmembrane region" description="Helical" evidence="1">
    <location>
        <begin position="228"/>
        <end position="246"/>
    </location>
</feature>
<keyword evidence="1" id="KW-0812">Transmembrane</keyword>
<keyword evidence="3" id="KW-1185">Reference proteome</keyword>
<feature type="transmembrane region" description="Helical" evidence="1">
    <location>
        <begin position="362"/>
        <end position="378"/>
    </location>
</feature>